<gene>
    <name evidence="1" type="ORF">O1611_g425</name>
</gene>
<evidence type="ECO:0000313" key="1">
    <source>
        <dbReference type="EMBL" id="KAJ8133196.1"/>
    </source>
</evidence>
<sequence length="250" mass="28590">MLEQQPTSPGSPLSSFPQFARFPPELRIKIWETAMDEPRTIHFLCVPDGHIPRTLMINDTQFVDAPMFFFVNRECREIAVKQHAELKALFTAQTNTPGYCFPALELNLLIKDGDKFKFHGILPCYSVFSLEGDKDVMVQWDYPSGSYDVPHANRWLESLSSGCNTGETKSFPDADMSCTMKVQQQRPPYFAFDMPTSNKPVWTCDLVENREAIIDGFLKWESEKLIPHLIAWMRSPPLNANQPLLDDPLD</sequence>
<name>A0ACC2K0G4_9PEZI</name>
<protein>
    <submittedName>
        <fullName evidence="1">Uncharacterized protein</fullName>
    </submittedName>
</protein>
<evidence type="ECO:0000313" key="2">
    <source>
        <dbReference type="Proteomes" id="UP001153332"/>
    </source>
</evidence>
<keyword evidence="2" id="KW-1185">Reference proteome</keyword>
<organism evidence="1 2">
    <name type="scientific">Lasiodiplodia mahajangana</name>
    <dbReference type="NCBI Taxonomy" id="1108764"/>
    <lineage>
        <taxon>Eukaryota</taxon>
        <taxon>Fungi</taxon>
        <taxon>Dikarya</taxon>
        <taxon>Ascomycota</taxon>
        <taxon>Pezizomycotina</taxon>
        <taxon>Dothideomycetes</taxon>
        <taxon>Dothideomycetes incertae sedis</taxon>
        <taxon>Botryosphaeriales</taxon>
        <taxon>Botryosphaeriaceae</taxon>
        <taxon>Lasiodiplodia</taxon>
    </lineage>
</organism>
<dbReference type="EMBL" id="JAPUUL010000036">
    <property type="protein sequence ID" value="KAJ8133196.1"/>
    <property type="molecule type" value="Genomic_DNA"/>
</dbReference>
<proteinExistence type="predicted"/>
<dbReference type="Proteomes" id="UP001153332">
    <property type="component" value="Unassembled WGS sequence"/>
</dbReference>
<comment type="caution">
    <text evidence="1">The sequence shown here is derived from an EMBL/GenBank/DDBJ whole genome shotgun (WGS) entry which is preliminary data.</text>
</comment>
<accession>A0ACC2K0G4</accession>
<reference evidence="1" key="1">
    <citation type="submission" date="2022-12" db="EMBL/GenBank/DDBJ databases">
        <title>Genome Sequence of Lasiodiplodia mahajangana.</title>
        <authorList>
            <person name="Buettner E."/>
        </authorList>
    </citation>
    <scope>NUCLEOTIDE SEQUENCE</scope>
    <source>
        <strain evidence="1">VT137</strain>
    </source>
</reference>